<evidence type="ECO:0000313" key="3">
    <source>
        <dbReference type="Proteomes" id="UP000677054"/>
    </source>
</evidence>
<dbReference type="AlphaFoldDB" id="A0A7R8X3M6"/>
<feature type="compositionally biased region" description="Basic and acidic residues" evidence="1">
    <location>
        <begin position="1"/>
        <end position="10"/>
    </location>
</feature>
<dbReference type="Proteomes" id="UP000677054">
    <property type="component" value="Unassembled WGS sequence"/>
</dbReference>
<organism evidence="2">
    <name type="scientific">Darwinula stevensoni</name>
    <dbReference type="NCBI Taxonomy" id="69355"/>
    <lineage>
        <taxon>Eukaryota</taxon>
        <taxon>Metazoa</taxon>
        <taxon>Ecdysozoa</taxon>
        <taxon>Arthropoda</taxon>
        <taxon>Crustacea</taxon>
        <taxon>Oligostraca</taxon>
        <taxon>Ostracoda</taxon>
        <taxon>Podocopa</taxon>
        <taxon>Podocopida</taxon>
        <taxon>Darwinulocopina</taxon>
        <taxon>Darwinuloidea</taxon>
        <taxon>Darwinulidae</taxon>
        <taxon>Darwinula</taxon>
    </lineage>
</organism>
<proteinExistence type="predicted"/>
<evidence type="ECO:0000256" key="1">
    <source>
        <dbReference type="SAM" id="MobiDB-lite"/>
    </source>
</evidence>
<feature type="region of interest" description="Disordered" evidence="1">
    <location>
        <begin position="1"/>
        <end position="21"/>
    </location>
</feature>
<protein>
    <submittedName>
        <fullName evidence="2">Uncharacterized protein</fullName>
    </submittedName>
</protein>
<dbReference type="EMBL" id="LR899944">
    <property type="protein sequence ID" value="CAD7243415.1"/>
    <property type="molecule type" value="Genomic_DNA"/>
</dbReference>
<keyword evidence="3" id="KW-1185">Reference proteome</keyword>
<name>A0A7R8X3M6_9CRUS</name>
<dbReference type="EMBL" id="CAJPEV010000427">
    <property type="protein sequence ID" value="CAG0885170.1"/>
    <property type="molecule type" value="Genomic_DNA"/>
</dbReference>
<reference evidence="2" key="1">
    <citation type="submission" date="2020-11" db="EMBL/GenBank/DDBJ databases">
        <authorList>
            <person name="Tran Van P."/>
        </authorList>
    </citation>
    <scope>NUCLEOTIDE SEQUENCE</scope>
</reference>
<accession>A0A7R8X3M6</accession>
<gene>
    <name evidence="2" type="ORF">DSTB1V02_LOCUS3339</name>
</gene>
<evidence type="ECO:0000313" key="2">
    <source>
        <dbReference type="EMBL" id="CAD7243415.1"/>
    </source>
</evidence>
<sequence>MTCSIERDPPVDVPGRACDRGKLHRPHAPLLPSEEAHDVAARSIVAASLEVPDETAVGFVQEEEGEKREEAEGYRELHAGLSLQAVLNYRICNTYTQDDFKTMTQAKSLPHNPPHFDNNPWPDNTTWWLAADPPNPKTSTPPYDPKTWTLTTIEE</sequence>